<evidence type="ECO:0000313" key="3">
    <source>
        <dbReference type="EMBL" id="GAA1963255.1"/>
    </source>
</evidence>
<dbReference type="Pfam" id="PF05378">
    <property type="entry name" value="Hydant_A_N"/>
    <property type="match status" value="1"/>
</dbReference>
<dbReference type="InterPro" id="IPR008040">
    <property type="entry name" value="Hydant_A_N"/>
</dbReference>
<sequence>MGHRIGIDVGGTNTDAVILDEQLRVVASVKSPTTENTGDGVAAAIDAVIAASGVDVSTITHAMLGTTHCTNAIVERRGLGRVGVLRLGAPATTAVPPLEGWPSDLRAAIGEHAYLVAGGYEVDGRVLAPIDEHEIRTVCERMRGEVDAVAVVGVFSPIDERQEERVAELVADVLGVPVSRSARIGSLGLLERENATVLNAALMRTLRSMADGFVAALAARGIPAEPFFGQNDGTLMRLDYALEFPVLTIGCGPTNSIRGAAHLSGARDALVVDIGGTTTDIGVLVGGFPRQSAHAVDIGGIRTNFRMPDVLSVGLGGGTIVRADAAASVTGDDAPVVVLGPDSVGYRLPTEAIAFGGATLTATDVALAVGGARIEGVGAPSIDGRVGASAWQAMRELLEESIDRMKPSAAPVPVILVGGGSIIAPDELDGVGELIRPAHFGAANAVGAALGEIAGQVERVYRTDGDRSESVADAGREAADRARLAGADPDTIEIVAIEELPVSYIDGQAVLIRARAVGRLAA</sequence>
<evidence type="ECO:0000259" key="1">
    <source>
        <dbReference type="Pfam" id="PF01968"/>
    </source>
</evidence>
<gene>
    <name evidence="3" type="ORF">GCM10009717_32530</name>
</gene>
<dbReference type="InterPro" id="IPR043129">
    <property type="entry name" value="ATPase_NBD"/>
</dbReference>
<dbReference type="Gene3D" id="3.30.420.40">
    <property type="match status" value="1"/>
</dbReference>
<dbReference type="Proteomes" id="UP001499954">
    <property type="component" value="Unassembled WGS sequence"/>
</dbReference>
<reference evidence="4" key="1">
    <citation type="journal article" date="2019" name="Int. J. Syst. Evol. Microbiol.">
        <title>The Global Catalogue of Microorganisms (GCM) 10K type strain sequencing project: providing services to taxonomists for standard genome sequencing and annotation.</title>
        <authorList>
            <consortium name="The Broad Institute Genomics Platform"/>
            <consortium name="The Broad Institute Genome Sequencing Center for Infectious Disease"/>
            <person name="Wu L."/>
            <person name="Ma J."/>
        </authorList>
    </citation>
    <scope>NUCLEOTIDE SEQUENCE [LARGE SCALE GENOMIC DNA]</scope>
    <source>
        <strain evidence="4">JCM 13584</strain>
    </source>
</reference>
<dbReference type="RefSeq" id="WP_157415795.1">
    <property type="nucleotide sequence ID" value="NZ_BAAAMK010000009.1"/>
</dbReference>
<feature type="domain" description="Hydantoinase/oxoprolinase N-terminal" evidence="2">
    <location>
        <begin position="4"/>
        <end position="172"/>
    </location>
</feature>
<keyword evidence="4" id="KW-1185">Reference proteome</keyword>
<dbReference type="InterPro" id="IPR002821">
    <property type="entry name" value="Hydantoinase_A"/>
</dbReference>
<name>A0ABP5CI75_9MICO</name>
<accession>A0ABP5CI75</accession>
<dbReference type="Pfam" id="PF01968">
    <property type="entry name" value="Hydantoinase_A"/>
    <property type="match status" value="1"/>
</dbReference>
<dbReference type="PANTHER" id="PTHR11365">
    <property type="entry name" value="5-OXOPROLINASE RELATED"/>
    <property type="match status" value="1"/>
</dbReference>
<dbReference type="SUPFAM" id="SSF53067">
    <property type="entry name" value="Actin-like ATPase domain"/>
    <property type="match status" value="1"/>
</dbReference>
<evidence type="ECO:0000313" key="4">
    <source>
        <dbReference type="Proteomes" id="UP001499954"/>
    </source>
</evidence>
<evidence type="ECO:0000259" key="2">
    <source>
        <dbReference type="Pfam" id="PF05378"/>
    </source>
</evidence>
<dbReference type="PANTHER" id="PTHR11365:SF10">
    <property type="entry name" value="HYDANTOINASE_OXOPROLINASE"/>
    <property type="match status" value="1"/>
</dbReference>
<proteinExistence type="predicted"/>
<dbReference type="EMBL" id="BAAAMK010000009">
    <property type="protein sequence ID" value="GAA1963255.1"/>
    <property type="molecule type" value="Genomic_DNA"/>
</dbReference>
<protein>
    <submittedName>
        <fullName evidence="3">Hydantoinase/oxoprolinase family protein</fullName>
    </submittedName>
</protein>
<comment type="caution">
    <text evidence="3">The sequence shown here is derived from an EMBL/GenBank/DDBJ whole genome shotgun (WGS) entry which is preliminary data.</text>
</comment>
<feature type="domain" description="Hydantoinase A/oxoprolinase" evidence="1">
    <location>
        <begin position="192"/>
        <end position="370"/>
    </location>
</feature>
<organism evidence="3 4">
    <name type="scientific">Agromyces allii</name>
    <dbReference type="NCBI Taxonomy" id="393607"/>
    <lineage>
        <taxon>Bacteria</taxon>
        <taxon>Bacillati</taxon>
        <taxon>Actinomycetota</taxon>
        <taxon>Actinomycetes</taxon>
        <taxon>Micrococcales</taxon>
        <taxon>Microbacteriaceae</taxon>
        <taxon>Agromyces</taxon>
    </lineage>
</organism>
<dbReference type="InterPro" id="IPR045079">
    <property type="entry name" value="Oxoprolinase-like"/>
</dbReference>